<dbReference type="Proteomes" id="UP000194236">
    <property type="component" value="Unassembled WGS sequence"/>
</dbReference>
<evidence type="ECO:0000313" key="3">
    <source>
        <dbReference type="Proteomes" id="UP000194236"/>
    </source>
</evidence>
<gene>
    <name evidence="2" type="ORF">BLA29_000720</name>
</gene>
<evidence type="ECO:0000256" key="1">
    <source>
        <dbReference type="SAM" id="MobiDB-lite"/>
    </source>
</evidence>
<evidence type="ECO:0000313" key="2">
    <source>
        <dbReference type="EMBL" id="OTF79703.1"/>
    </source>
</evidence>
<keyword evidence="3" id="KW-1185">Reference proteome</keyword>
<comment type="caution">
    <text evidence="2">The sequence shown here is derived from an EMBL/GenBank/DDBJ whole genome shotgun (WGS) entry which is preliminary data.</text>
</comment>
<dbReference type="AlphaFoldDB" id="A0A1Y3BIQ1"/>
<feature type="non-terminal residue" evidence="2">
    <location>
        <position position="179"/>
    </location>
</feature>
<feature type="region of interest" description="Disordered" evidence="1">
    <location>
        <begin position="68"/>
        <end position="102"/>
    </location>
</feature>
<dbReference type="EMBL" id="MUJZ01021824">
    <property type="protein sequence ID" value="OTF79703.1"/>
    <property type="molecule type" value="Genomic_DNA"/>
</dbReference>
<accession>A0A1Y3BIQ1</accession>
<sequence>MEPNQQQTVVDDEYSTGEQTINNLFNLSTRVLRTRNLETSKPPPNVEEQIIRKRGRRHWEKLIPKTPPKRAVKRSLDYNDNNSSVTAITSPGPKPNESPFTKCLRGLMSPIPKVNSEELQPSSGIISRVLRSSDSHKSFYYSPHPPYNLRSKDLNRTSINNDSGIGLTPELYIGKDTPS</sequence>
<proteinExistence type="predicted"/>
<protein>
    <submittedName>
        <fullName evidence="2">Uncharacterized protein</fullName>
    </submittedName>
</protein>
<reference evidence="2 3" key="1">
    <citation type="submission" date="2017-03" db="EMBL/GenBank/DDBJ databases">
        <title>Genome Survey of Euroglyphus maynei.</title>
        <authorList>
            <person name="Arlian L.G."/>
            <person name="Morgan M.S."/>
            <person name="Rider S.D."/>
        </authorList>
    </citation>
    <scope>NUCLEOTIDE SEQUENCE [LARGE SCALE GENOMIC DNA]</scope>
    <source>
        <strain evidence="2">Arlian Lab</strain>
        <tissue evidence="2">Whole body</tissue>
    </source>
</reference>
<name>A0A1Y3BIQ1_EURMA</name>
<feature type="compositionally biased region" description="Polar residues" evidence="1">
    <location>
        <begin position="78"/>
        <end position="89"/>
    </location>
</feature>
<feature type="region of interest" description="Disordered" evidence="1">
    <location>
        <begin position="160"/>
        <end position="179"/>
    </location>
</feature>
<dbReference type="OrthoDB" id="6508378at2759"/>
<organism evidence="2 3">
    <name type="scientific">Euroglyphus maynei</name>
    <name type="common">Mayne's house dust mite</name>
    <dbReference type="NCBI Taxonomy" id="6958"/>
    <lineage>
        <taxon>Eukaryota</taxon>
        <taxon>Metazoa</taxon>
        <taxon>Ecdysozoa</taxon>
        <taxon>Arthropoda</taxon>
        <taxon>Chelicerata</taxon>
        <taxon>Arachnida</taxon>
        <taxon>Acari</taxon>
        <taxon>Acariformes</taxon>
        <taxon>Sarcoptiformes</taxon>
        <taxon>Astigmata</taxon>
        <taxon>Psoroptidia</taxon>
        <taxon>Analgoidea</taxon>
        <taxon>Pyroglyphidae</taxon>
        <taxon>Pyroglyphinae</taxon>
        <taxon>Euroglyphus</taxon>
    </lineage>
</organism>